<evidence type="ECO:0000259" key="7">
    <source>
        <dbReference type="Pfam" id="PF00206"/>
    </source>
</evidence>
<dbReference type="HOGENOM" id="CLU_027272_3_4_9"/>
<dbReference type="AlphaFoldDB" id="J8EZ93"/>
<evidence type="ECO:0000256" key="1">
    <source>
        <dbReference type="ARBA" id="ARBA00004941"/>
    </source>
</evidence>
<organism evidence="8 9">
    <name type="scientific">Bacillus cereus VD048</name>
    <dbReference type="NCBI Taxonomy" id="1053226"/>
    <lineage>
        <taxon>Bacteria</taxon>
        <taxon>Bacillati</taxon>
        <taxon>Bacillota</taxon>
        <taxon>Bacilli</taxon>
        <taxon>Bacillales</taxon>
        <taxon>Bacillaceae</taxon>
        <taxon>Bacillus</taxon>
        <taxon>Bacillus cereus group</taxon>
    </lineage>
</organism>
<dbReference type="InterPro" id="IPR008948">
    <property type="entry name" value="L-Aspartase-like"/>
</dbReference>
<dbReference type="PANTHER" id="PTHR43814:SF1">
    <property type="entry name" value="ARGININOSUCCINATE LYASE"/>
    <property type="match status" value="1"/>
</dbReference>
<comment type="pathway">
    <text evidence="1">Amino-acid biosynthesis; L-arginine biosynthesis; L-arginine from L-ornithine and carbamoyl phosphate: step 3/3.</text>
</comment>
<evidence type="ECO:0000256" key="6">
    <source>
        <dbReference type="ARBA" id="ARBA00023239"/>
    </source>
</evidence>
<dbReference type="SUPFAM" id="SSF48557">
    <property type="entry name" value="L-aspartase-like"/>
    <property type="match status" value="1"/>
</dbReference>
<comment type="caution">
    <text evidence="8">The sequence shown here is derived from an EMBL/GenBank/DDBJ whole genome shotgun (WGS) entry which is preliminary data.</text>
</comment>
<feature type="domain" description="Fumarate lyase N-terminal" evidence="7">
    <location>
        <begin position="105"/>
        <end position="298"/>
    </location>
</feature>
<evidence type="ECO:0000256" key="5">
    <source>
        <dbReference type="ARBA" id="ARBA00022605"/>
    </source>
</evidence>
<dbReference type="RefSeq" id="WP_002014387.1">
    <property type="nucleotide sequence ID" value="NZ_JH792310.1"/>
</dbReference>
<dbReference type="Gene3D" id="1.10.40.30">
    <property type="entry name" value="Fumarase/aspartase (C-terminal domain)"/>
    <property type="match status" value="1"/>
</dbReference>
<dbReference type="PANTHER" id="PTHR43814">
    <property type="entry name" value="ARGININOSUCCINATE LYASE"/>
    <property type="match status" value="1"/>
</dbReference>
<reference evidence="8 9" key="1">
    <citation type="submission" date="2012-04" db="EMBL/GenBank/DDBJ databases">
        <title>The Genome Sequence of Bacillus cereus VD048.</title>
        <authorList>
            <consortium name="The Broad Institute Genome Sequencing Platform"/>
            <consortium name="The Broad Institute Genome Sequencing Center for Infectious Disease"/>
            <person name="Feldgarden M."/>
            <person name="Van der Auwera G.A."/>
            <person name="Mahillon J."/>
            <person name="Duprez V."/>
            <person name="Timmery S."/>
            <person name="Mattelet C."/>
            <person name="Dierick K."/>
            <person name="Sun M."/>
            <person name="Yu Z."/>
            <person name="Zhu L."/>
            <person name="Hu X."/>
            <person name="Shank E.B."/>
            <person name="Swiecicka I."/>
            <person name="Hansen B.M."/>
            <person name="Andrup L."/>
            <person name="Young S.K."/>
            <person name="Zeng Q."/>
            <person name="Gargeya S."/>
            <person name="Fitzgerald M."/>
            <person name="Haas B."/>
            <person name="Abouelleil A."/>
            <person name="Alvarado L."/>
            <person name="Arachchi H.M."/>
            <person name="Berlin A."/>
            <person name="Chapman S.B."/>
            <person name="Goldberg J."/>
            <person name="Griggs A."/>
            <person name="Gujja S."/>
            <person name="Hansen M."/>
            <person name="Howarth C."/>
            <person name="Imamovic A."/>
            <person name="Larimer J."/>
            <person name="McCowen C."/>
            <person name="Montmayeur A."/>
            <person name="Murphy C."/>
            <person name="Neiman D."/>
            <person name="Pearson M."/>
            <person name="Priest M."/>
            <person name="Roberts A."/>
            <person name="Saif S."/>
            <person name="Shea T."/>
            <person name="Sisk P."/>
            <person name="Sykes S."/>
            <person name="Wortman J."/>
            <person name="Nusbaum C."/>
            <person name="Birren B."/>
        </authorList>
    </citation>
    <scope>NUCLEOTIDE SEQUENCE [LARGE SCALE GENOMIC DNA]</scope>
    <source>
        <strain evidence="8 9">VD048</strain>
    </source>
</reference>
<dbReference type="GO" id="GO:0004056">
    <property type="term" value="F:argininosuccinate lyase activity"/>
    <property type="evidence" value="ECO:0007669"/>
    <property type="project" value="UniProtKB-EC"/>
</dbReference>
<dbReference type="Gene3D" id="1.20.200.10">
    <property type="entry name" value="Fumarase/aspartase (Central domain)"/>
    <property type="match status" value="1"/>
</dbReference>
<keyword evidence="5" id="KW-0028">Amino-acid biosynthesis</keyword>
<protein>
    <recommendedName>
        <fullName evidence="2">argininosuccinate lyase</fullName>
        <ecNumber evidence="2">4.3.2.1</ecNumber>
    </recommendedName>
</protein>
<dbReference type="InterPro" id="IPR022761">
    <property type="entry name" value="Fumarate_lyase_N"/>
</dbReference>
<dbReference type="Pfam" id="PF00206">
    <property type="entry name" value="Lyase_1"/>
    <property type="match status" value="1"/>
</dbReference>
<evidence type="ECO:0000256" key="3">
    <source>
        <dbReference type="ARBA" id="ARBA00022490"/>
    </source>
</evidence>
<keyword evidence="4" id="KW-0055">Arginine biosynthesis</keyword>
<dbReference type="UniPathway" id="UPA00068">
    <property type="reaction ID" value="UER00114"/>
</dbReference>
<dbReference type="EC" id="4.3.2.1" evidence="2"/>
<dbReference type="GO" id="GO:0042450">
    <property type="term" value="P:L-arginine biosynthetic process via ornithine"/>
    <property type="evidence" value="ECO:0007669"/>
    <property type="project" value="InterPro"/>
</dbReference>
<dbReference type="InterPro" id="IPR000362">
    <property type="entry name" value="Fumarate_lyase_fam"/>
</dbReference>
<dbReference type="Proteomes" id="UP000006960">
    <property type="component" value="Unassembled WGS sequence"/>
</dbReference>
<keyword evidence="6 8" id="KW-0456">Lyase</keyword>
<dbReference type="PATRIC" id="fig|1053226.3.peg.1421"/>
<gene>
    <name evidence="8" type="ORF">IIG_01407</name>
</gene>
<evidence type="ECO:0000256" key="4">
    <source>
        <dbReference type="ARBA" id="ARBA00022571"/>
    </source>
</evidence>
<dbReference type="PRINTS" id="PR00145">
    <property type="entry name" value="ARGSUCLYASE"/>
</dbReference>
<evidence type="ECO:0000313" key="9">
    <source>
        <dbReference type="Proteomes" id="UP000006960"/>
    </source>
</evidence>
<dbReference type="InterPro" id="IPR024083">
    <property type="entry name" value="Fumarase/histidase_N"/>
</dbReference>
<evidence type="ECO:0000256" key="2">
    <source>
        <dbReference type="ARBA" id="ARBA00012338"/>
    </source>
</evidence>
<dbReference type="GO" id="GO:0005829">
    <property type="term" value="C:cytosol"/>
    <property type="evidence" value="ECO:0007669"/>
    <property type="project" value="TreeGrafter"/>
</dbReference>
<keyword evidence="3" id="KW-0963">Cytoplasm</keyword>
<dbReference type="PRINTS" id="PR00149">
    <property type="entry name" value="FUMRATELYASE"/>
</dbReference>
<dbReference type="EMBL" id="AHEU01000006">
    <property type="protein sequence ID" value="EJR36424.1"/>
    <property type="molecule type" value="Genomic_DNA"/>
</dbReference>
<sequence length="507" mass="57558">MGKGLTGRISATPARLLHEEVLEPQFRYEVEYLLPAYIQIEQVMLLEYVRMCWITAKEGQEISQILQSITSGGLVADPVNNMSDIAFGIERLVESSLSVPVPCWHMDRSRNDFQACAQLIFGRAQWLELMQNLIELIESMDILANQYREVGMPGYTHYQSAQIITPGFYLSTINQELLQTLKRWIRVYDDMNQCPLGSGAMAGVELDWDRDRLASLLGFHQVRLTALAAVASREWVLQASSELSIFSVLISRFTTDLMQWGSSEMNFINLPDELSGISSAMPQKKNFPILERIRGKSAHLSSFYLDMVLGQRNTPFTNLVETSKEAGTHLLTMFRTTKSLLRLLKTVIDHLSFNEEQMLTICKRDFFGGFTLANLLTVKTGIPYRKAQVIVGRYIMSASQRSLMPMEGDERLLQEKCAEEGYEVSDLSDILTTAFDIRKNLFIKRSSGSTNPEQVKALLLVQKEQAQHLGEELRKREAQLSKANTQREYLLNLLISTEKDGEDIDVI</sequence>
<dbReference type="InterPro" id="IPR009049">
    <property type="entry name" value="Argininosuccinate_lyase"/>
</dbReference>
<accession>J8EZ93</accession>
<name>J8EZ93_BACCE</name>
<proteinExistence type="predicted"/>
<evidence type="ECO:0000313" key="8">
    <source>
        <dbReference type="EMBL" id="EJR36424.1"/>
    </source>
</evidence>
<dbReference type="Gene3D" id="1.10.275.10">
    <property type="entry name" value="Fumarase/aspartase (N-terminal domain)"/>
    <property type="match status" value="1"/>
</dbReference>